<proteinExistence type="predicted"/>
<sequence>MDANLSLFNQINSLSYWFLLESNYKSIVVLDAEKDTYFINIKKGKQPLYTHCINHFSKKNKNFLKFELIAIVNSLLHIKDTIMSRRPESA</sequence>
<dbReference type="Proteomes" id="UP001268651">
    <property type="component" value="Unassembled WGS sequence"/>
</dbReference>
<evidence type="ECO:0000313" key="2">
    <source>
        <dbReference type="Proteomes" id="UP001268651"/>
    </source>
</evidence>
<comment type="caution">
    <text evidence="1">The sequence shown here is derived from an EMBL/GenBank/DDBJ whole genome shotgun (WGS) entry which is preliminary data.</text>
</comment>
<organism evidence="1 2">
    <name type="scientific">Gilvirhabdus luticola</name>
    <dbReference type="NCBI Taxonomy" id="3079858"/>
    <lineage>
        <taxon>Bacteria</taxon>
        <taxon>Pseudomonadati</taxon>
        <taxon>Bacteroidota</taxon>
        <taxon>Flavobacteriia</taxon>
        <taxon>Flavobacteriales</taxon>
        <taxon>Flavobacteriaceae</taxon>
        <taxon>Gilvirhabdus</taxon>
    </lineage>
</organism>
<keyword evidence="2" id="KW-1185">Reference proteome</keyword>
<protein>
    <submittedName>
        <fullName evidence="1">Uncharacterized protein</fullName>
    </submittedName>
</protein>
<reference evidence="1 2" key="1">
    <citation type="submission" date="2023-10" db="EMBL/GenBank/DDBJ databases">
        <title>Marimonas sp. nov. isolated from tidal mud flat.</title>
        <authorList>
            <person name="Jaincy N.J."/>
            <person name="Srinivasan S."/>
            <person name="Lee S.-S."/>
        </authorList>
    </citation>
    <scope>NUCLEOTIDE SEQUENCE [LARGE SCALE GENOMIC DNA]</scope>
    <source>
        <strain evidence="1 2">MJ-SS3</strain>
    </source>
</reference>
<gene>
    <name evidence="1" type="ORF">RXV94_12865</name>
</gene>
<evidence type="ECO:0000313" key="1">
    <source>
        <dbReference type="EMBL" id="MDU8887054.1"/>
    </source>
</evidence>
<accession>A0ABU3U9Q0</accession>
<name>A0ABU3U9Q0_9FLAO</name>
<dbReference type="RefSeq" id="WP_316663151.1">
    <property type="nucleotide sequence ID" value="NZ_JAWHTF010000008.1"/>
</dbReference>
<dbReference type="EMBL" id="JAWHTF010000008">
    <property type="protein sequence ID" value="MDU8887054.1"/>
    <property type="molecule type" value="Genomic_DNA"/>
</dbReference>